<dbReference type="AlphaFoldDB" id="A0A947GJI0"/>
<gene>
    <name evidence="3" type="ORF">IXB50_14230</name>
</gene>
<evidence type="ECO:0000259" key="1">
    <source>
        <dbReference type="Pfam" id="PF18047"/>
    </source>
</evidence>
<dbReference type="Proteomes" id="UP000717364">
    <property type="component" value="Unassembled WGS sequence"/>
</dbReference>
<name>A0A947GJI0_9CYAN</name>
<evidence type="ECO:0000313" key="4">
    <source>
        <dbReference type="Proteomes" id="UP000717364"/>
    </source>
</evidence>
<feature type="domain" description="PatG C-terminal" evidence="2">
    <location>
        <begin position="158"/>
        <end position="268"/>
    </location>
</feature>
<dbReference type="RefSeq" id="WP_215609651.1">
    <property type="nucleotide sequence ID" value="NZ_JADOES010000029.1"/>
</dbReference>
<comment type="caution">
    <text evidence="3">The sequence shown here is derived from an EMBL/GenBank/DDBJ whole genome shotgun (WGS) entry which is preliminary data.</text>
</comment>
<dbReference type="Pfam" id="PF18047">
    <property type="entry name" value="PatG_D"/>
    <property type="match status" value="1"/>
</dbReference>
<proteinExistence type="predicted"/>
<sequence>MDSQYVYAVGTVVPRFPNMSLEKEYKQAVVQDADTEGQSTRMWEIQYSVLNKPENRYIARDLCWVFSIQNVDTYILEPKTNDELQQLINMLPHSTSQGSSEPSNEEQVDVVIGDLGPIAPPEKCNGLQLPIVILNNTYSFTVQEFLSNLRQAIDSQRSEDDLLRYVFKLLMQLADNVGNLDEHRAVNYVALRYHEVYKQTIEQYQQDPPHVLDGVNVQMSRLNASGTRRIVEVIFTYRNDQTDVKTRFYASVDVGGMFPFLVDALQPYYERPSF</sequence>
<evidence type="ECO:0008006" key="5">
    <source>
        <dbReference type="Google" id="ProtNLM"/>
    </source>
</evidence>
<evidence type="ECO:0000259" key="2">
    <source>
        <dbReference type="Pfam" id="PF18065"/>
    </source>
</evidence>
<keyword evidence="4" id="KW-1185">Reference proteome</keyword>
<reference evidence="3" key="2">
    <citation type="journal article" date="2021" name="Mar. Drugs">
        <title>Genome Reduction and Secondary Metabolism of the Marine Sponge-Associated Cyanobacterium Leptothoe.</title>
        <authorList>
            <person name="Konstantinou D."/>
            <person name="Popin R.V."/>
            <person name="Fewer D.P."/>
            <person name="Sivonen K."/>
            <person name="Gkelis S."/>
        </authorList>
    </citation>
    <scope>NUCLEOTIDE SEQUENCE</scope>
    <source>
        <strain evidence="3">TAU-MAC 1115</strain>
    </source>
</reference>
<accession>A0A947GJI0</accession>
<dbReference type="InterPro" id="IPR040636">
    <property type="entry name" value="PatG_C"/>
</dbReference>
<reference evidence="3" key="1">
    <citation type="submission" date="2020-11" db="EMBL/GenBank/DDBJ databases">
        <authorList>
            <person name="Konstantinou D."/>
            <person name="Gkelis S."/>
            <person name="Popin R."/>
            <person name="Fewer D."/>
            <person name="Sivonen K."/>
        </authorList>
    </citation>
    <scope>NUCLEOTIDE SEQUENCE</scope>
    <source>
        <strain evidence="3">TAU-MAC 1115</strain>
    </source>
</reference>
<feature type="domain" description="PatG" evidence="1">
    <location>
        <begin position="5"/>
        <end position="104"/>
    </location>
</feature>
<organism evidence="3 4">
    <name type="scientific">Leptothoe spongobia TAU-MAC 1115</name>
    <dbReference type="NCBI Taxonomy" id="1967444"/>
    <lineage>
        <taxon>Bacteria</taxon>
        <taxon>Bacillati</taxon>
        <taxon>Cyanobacteriota</taxon>
        <taxon>Cyanophyceae</taxon>
        <taxon>Nodosilineales</taxon>
        <taxon>Cymatolegaceae</taxon>
        <taxon>Leptothoe</taxon>
        <taxon>Leptothoe spongobia</taxon>
    </lineage>
</organism>
<protein>
    <recommendedName>
        <fullName evidence="5">PatG C-terminal domain-containing protein</fullName>
    </recommendedName>
</protein>
<dbReference type="InterPro" id="IPR040483">
    <property type="entry name" value="PatG_dom"/>
</dbReference>
<dbReference type="Pfam" id="PF18065">
    <property type="entry name" value="PatG_C"/>
    <property type="match status" value="1"/>
</dbReference>
<dbReference type="EMBL" id="JADOES010000029">
    <property type="protein sequence ID" value="MBT9316584.1"/>
    <property type="molecule type" value="Genomic_DNA"/>
</dbReference>
<evidence type="ECO:0000313" key="3">
    <source>
        <dbReference type="EMBL" id="MBT9316584.1"/>
    </source>
</evidence>